<keyword evidence="3" id="KW-1185">Reference proteome</keyword>
<gene>
    <name evidence="2" type="ORF">JYK14_26720</name>
</gene>
<proteinExistence type="predicted"/>
<evidence type="ECO:0000313" key="2">
    <source>
        <dbReference type="EMBL" id="MCO6419731.1"/>
    </source>
</evidence>
<accession>A0ABT1DCR9</accession>
<sequence>MDGKDIHRSIGRQVEGKATRESLAALHRQQQAVPPGTALDCRKVPQGQAPDLWKDSATMDVLPQPRR</sequence>
<name>A0ABT1DCR9_9PROT</name>
<dbReference type="Proteomes" id="UP001523392">
    <property type="component" value="Unassembled WGS sequence"/>
</dbReference>
<dbReference type="RefSeq" id="WP_252956411.1">
    <property type="nucleotide sequence ID" value="NZ_JAFIRR010000220.1"/>
</dbReference>
<reference evidence="2 3" key="1">
    <citation type="submission" date="2021-12" db="EMBL/GenBank/DDBJ databases">
        <title>Siccirubricoccus leaddurans sp. nov., a high concentration Zn2+ tolerance bacterium.</title>
        <authorList>
            <person name="Cao Y."/>
        </authorList>
    </citation>
    <scope>NUCLEOTIDE SEQUENCE [LARGE SCALE GENOMIC DNA]</scope>
    <source>
        <strain evidence="2 3">KC 17139</strain>
    </source>
</reference>
<organism evidence="2 3">
    <name type="scientific">Siccirubricoccus soli</name>
    <dbReference type="NCBI Taxonomy" id="2899147"/>
    <lineage>
        <taxon>Bacteria</taxon>
        <taxon>Pseudomonadati</taxon>
        <taxon>Pseudomonadota</taxon>
        <taxon>Alphaproteobacteria</taxon>
        <taxon>Acetobacterales</taxon>
        <taxon>Roseomonadaceae</taxon>
        <taxon>Siccirubricoccus</taxon>
    </lineage>
</organism>
<dbReference type="EMBL" id="JAFIRR010000220">
    <property type="protein sequence ID" value="MCO6419731.1"/>
    <property type="molecule type" value="Genomic_DNA"/>
</dbReference>
<comment type="caution">
    <text evidence="2">The sequence shown here is derived from an EMBL/GenBank/DDBJ whole genome shotgun (WGS) entry which is preliminary data.</text>
</comment>
<evidence type="ECO:0000313" key="3">
    <source>
        <dbReference type="Proteomes" id="UP001523392"/>
    </source>
</evidence>
<protein>
    <submittedName>
        <fullName evidence="2">Uncharacterized protein</fullName>
    </submittedName>
</protein>
<feature type="region of interest" description="Disordered" evidence="1">
    <location>
        <begin position="26"/>
        <end position="67"/>
    </location>
</feature>
<evidence type="ECO:0000256" key="1">
    <source>
        <dbReference type="SAM" id="MobiDB-lite"/>
    </source>
</evidence>